<dbReference type="InterPro" id="IPR036393">
    <property type="entry name" value="AceGlu_kinase-like_sf"/>
</dbReference>
<feature type="domain" description="Aspartate/glutamate/uridylate kinase" evidence="13">
    <location>
        <begin position="2"/>
        <end position="230"/>
    </location>
</feature>
<dbReference type="Pfam" id="PF00696">
    <property type="entry name" value="AA_kinase"/>
    <property type="match status" value="1"/>
</dbReference>
<dbReference type="EMBL" id="JAQQAL010000040">
    <property type="protein sequence ID" value="MDC7228086.1"/>
    <property type="molecule type" value="Genomic_DNA"/>
</dbReference>
<evidence type="ECO:0000256" key="11">
    <source>
        <dbReference type="ARBA" id="ARBA00030639"/>
    </source>
</evidence>
<dbReference type="GO" id="GO:0006526">
    <property type="term" value="P:L-arginine biosynthetic process"/>
    <property type="evidence" value="ECO:0007669"/>
    <property type="project" value="UniProtKB-KW"/>
</dbReference>
<comment type="catalytic activity">
    <reaction evidence="12">
        <text>N-acetyl-L-glutamate + ATP = N-acetyl-L-glutamyl 5-phosphate + ADP</text>
        <dbReference type="Rhea" id="RHEA:14629"/>
        <dbReference type="ChEBI" id="CHEBI:30616"/>
        <dbReference type="ChEBI" id="CHEBI:44337"/>
        <dbReference type="ChEBI" id="CHEBI:57936"/>
        <dbReference type="ChEBI" id="CHEBI:456216"/>
        <dbReference type="EC" id="2.7.2.8"/>
    </reaction>
</comment>
<keyword evidence="8 14" id="KW-0418">Kinase</keyword>
<organism evidence="14 15">
    <name type="scientific">Candidatus Thalassospirochaeta sargassi</name>
    <dbReference type="NCBI Taxonomy" id="3119039"/>
    <lineage>
        <taxon>Bacteria</taxon>
        <taxon>Pseudomonadati</taxon>
        <taxon>Spirochaetota</taxon>
        <taxon>Spirochaetia</taxon>
        <taxon>Spirochaetales</taxon>
        <taxon>Spirochaetaceae</taxon>
        <taxon>Candidatus Thalassospirochaeta</taxon>
    </lineage>
</organism>
<keyword evidence="6 14" id="KW-0808">Transferase</keyword>
<sequence>MKKVLIKIGGRAASDETSLAALASEMAALQNEHSFFFVHGGGAEVTKVSALFGLEAVFENGVRKTTPAEMDVVDMVLGGRMNKYIVRLFASKGLKAVGISGADGSLFTGRAVAEGSRTGHVTAADPSVMSLLGDAGYLPVISSVSMDAEGLALNINADEAALAVASAVPVDDLIFISDIPGILKNDRVIAELSPAGIQQEIDAGVISGGMIPKVESSVKALRDGVESVIIGGYTAKGDLAKLLDGTTGTRIYNGT</sequence>
<evidence type="ECO:0000256" key="2">
    <source>
        <dbReference type="ARBA" id="ARBA00013065"/>
    </source>
</evidence>
<dbReference type="CDD" id="cd04238">
    <property type="entry name" value="AAK_NAGK-like"/>
    <property type="match status" value="1"/>
</dbReference>
<evidence type="ECO:0000313" key="14">
    <source>
        <dbReference type="EMBL" id="MDC7228086.1"/>
    </source>
</evidence>
<evidence type="ECO:0000256" key="10">
    <source>
        <dbReference type="ARBA" id="ARBA00030178"/>
    </source>
</evidence>
<evidence type="ECO:0000256" key="8">
    <source>
        <dbReference type="ARBA" id="ARBA00022777"/>
    </source>
</evidence>
<gene>
    <name evidence="14" type="primary">argB</name>
    <name evidence="14" type="ORF">PQJ61_15085</name>
</gene>
<proteinExistence type="predicted"/>
<dbReference type="EC" id="2.7.2.8" evidence="2"/>
<evidence type="ECO:0000256" key="7">
    <source>
        <dbReference type="ARBA" id="ARBA00022741"/>
    </source>
</evidence>
<evidence type="ECO:0000256" key="1">
    <source>
        <dbReference type="ARBA" id="ARBA00004828"/>
    </source>
</evidence>
<dbReference type="InterPro" id="IPR004662">
    <property type="entry name" value="AcgluKinase_fam"/>
</dbReference>
<evidence type="ECO:0000256" key="6">
    <source>
        <dbReference type="ARBA" id="ARBA00022679"/>
    </source>
</evidence>
<comment type="caution">
    <text evidence="14">The sequence shown here is derived from an EMBL/GenBank/DDBJ whole genome shotgun (WGS) entry which is preliminary data.</text>
</comment>
<dbReference type="AlphaFoldDB" id="A0AAJ1IJD2"/>
<dbReference type="PANTHER" id="PTHR23342">
    <property type="entry name" value="N-ACETYLGLUTAMATE SYNTHASE"/>
    <property type="match status" value="1"/>
</dbReference>
<evidence type="ECO:0000256" key="5">
    <source>
        <dbReference type="ARBA" id="ARBA00022605"/>
    </source>
</evidence>
<accession>A0AAJ1IJD2</accession>
<dbReference type="GO" id="GO:0005524">
    <property type="term" value="F:ATP binding"/>
    <property type="evidence" value="ECO:0007669"/>
    <property type="project" value="UniProtKB-KW"/>
</dbReference>
<evidence type="ECO:0000256" key="4">
    <source>
        <dbReference type="ARBA" id="ARBA00022571"/>
    </source>
</evidence>
<evidence type="ECO:0000259" key="13">
    <source>
        <dbReference type="Pfam" id="PF00696"/>
    </source>
</evidence>
<keyword evidence="4" id="KW-0055">Arginine biosynthesis</keyword>
<name>A0AAJ1IJD2_9SPIO</name>
<dbReference type="PIRSF" id="PIRSF000728">
    <property type="entry name" value="NAGK"/>
    <property type="match status" value="1"/>
</dbReference>
<protein>
    <recommendedName>
        <fullName evidence="3">Acetylglutamate kinase</fullName>
        <ecNumber evidence="2">2.7.2.8</ecNumber>
    </recommendedName>
    <alternativeName>
        <fullName evidence="10">N-acetyl-L-glutamate 5-phosphotransferase</fullName>
    </alternativeName>
    <alternativeName>
        <fullName evidence="11">NAG kinase</fullName>
    </alternativeName>
</protein>
<reference evidence="14 15" key="1">
    <citation type="submission" date="2022-12" db="EMBL/GenBank/DDBJ databases">
        <title>Metagenome assembled genome from gulf of manar.</title>
        <authorList>
            <person name="Kohli P."/>
            <person name="Pk S."/>
            <person name="Venkata Ramana C."/>
            <person name="Sasikala C."/>
        </authorList>
    </citation>
    <scope>NUCLEOTIDE SEQUENCE [LARGE SCALE GENOMIC DNA]</scope>
    <source>
        <strain evidence="14">JB008</strain>
    </source>
</reference>
<evidence type="ECO:0000256" key="12">
    <source>
        <dbReference type="ARBA" id="ARBA00048141"/>
    </source>
</evidence>
<dbReference type="InterPro" id="IPR001048">
    <property type="entry name" value="Asp/Glu/Uridylate_kinase"/>
</dbReference>
<evidence type="ECO:0000256" key="3">
    <source>
        <dbReference type="ARBA" id="ARBA00021197"/>
    </source>
</evidence>
<dbReference type="Gene3D" id="3.40.1160.10">
    <property type="entry name" value="Acetylglutamate kinase-like"/>
    <property type="match status" value="1"/>
</dbReference>
<dbReference type="SUPFAM" id="SSF53633">
    <property type="entry name" value="Carbamate kinase-like"/>
    <property type="match status" value="1"/>
</dbReference>
<evidence type="ECO:0000313" key="15">
    <source>
        <dbReference type="Proteomes" id="UP001221217"/>
    </source>
</evidence>
<keyword evidence="7" id="KW-0547">Nucleotide-binding</keyword>
<keyword evidence="9" id="KW-0067">ATP-binding</keyword>
<evidence type="ECO:0000256" key="9">
    <source>
        <dbReference type="ARBA" id="ARBA00022840"/>
    </source>
</evidence>
<dbReference type="Proteomes" id="UP001221217">
    <property type="component" value="Unassembled WGS sequence"/>
</dbReference>
<dbReference type="GO" id="GO:0005737">
    <property type="term" value="C:cytoplasm"/>
    <property type="evidence" value="ECO:0007669"/>
    <property type="project" value="InterPro"/>
</dbReference>
<keyword evidence="5" id="KW-0028">Amino-acid biosynthesis</keyword>
<dbReference type="GO" id="GO:0003991">
    <property type="term" value="F:acetylglutamate kinase activity"/>
    <property type="evidence" value="ECO:0007669"/>
    <property type="project" value="UniProtKB-EC"/>
</dbReference>
<dbReference type="PANTHER" id="PTHR23342:SF0">
    <property type="entry name" value="N-ACETYLGLUTAMATE SYNTHASE, MITOCHONDRIAL"/>
    <property type="match status" value="1"/>
</dbReference>
<comment type="pathway">
    <text evidence="1">Amino-acid biosynthesis; L-arginine biosynthesis; N(2)-acetyl-L-ornithine from L-glutamate: step 2/4.</text>
</comment>
<dbReference type="NCBIfam" id="TIGR00761">
    <property type="entry name" value="argB"/>
    <property type="match status" value="1"/>
</dbReference>